<feature type="compositionally biased region" description="Low complexity" evidence="1">
    <location>
        <begin position="76"/>
        <end position="96"/>
    </location>
</feature>
<reference evidence="2 3" key="1">
    <citation type="submission" date="2018-01" db="EMBL/GenBank/DDBJ databases">
        <title>Genome sequence of a Cantenovulum-like bacteria.</title>
        <authorList>
            <person name="Tan W.R."/>
            <person name="Lau N.-S."/>
            <person name="Go F."/>
            <person name="Amirul A.-A.A."/>
        </authorList>
    </citation>
    <scope>NUCLEOTIDE SEQUENCE [LARGE SCALE GENOMIC DNA]</scope>
    <source>
        <strain evidence="2 3">CCB-QB4</strain>
    </source>
</reference>
<accession>A0A2S0VUF7</accession>
<feature type="region of interest" description="Disordered" evidence="1">
    <location>
        <begin position="23"/>
        <end position="100"/>
    </location>
</feature>
<name>A0A2S0VUF7_9ALTE</name>
<gene>
    <name evidence="2" type="ORF">C2869_16110</name>
</gene>
<dbReference type="AlphaFoldDB" id="A0A2S0VUF7"/>
<proteinExistence type="predicted"/>
<sequence length="130" mass="14275">MDILQTGLAAQSLASVFNADVNSVVRKPPEPDPQRQPQPELGSQTEQNPANKQSELTGQELLDSRQAAKQQLDALNTNSQINTQNQQNFQSPQSPQIENTNRSAISAYSAVQNQTKREEIQGLLGVDTYV</sequence>
<dbReference type="KEGG" id="cate:C2869_16110"/>
<protein>
    <submittedName>
        <fullName evidence="2">Uncharacterized protein</fullName>
    </submittedName>
</protein>
<evidence type="ECO:0000256" key="1">
    <source>
        <dbReference type="SAM" id="MobiDB-lite"/>
    </source>
</evidence>
<dbReference type="RefSeq" id="WP_108603922.1">
    <property type="nucleotide sequence ID" value="NZ_CP026604.1"/>
</dbReference>
<dbReference type="OrthoDB" id="5903961at2"/>
<keyword evidence="3" id="KW-1185">Reference proteome</keyword>
<organism evidence="2 3">
    <name type="scientific">Saccharobesus litoralis</name>
    <dbReference type="NCBI Taxonomy" id="2172099"/>
    <lineage>
        <taxon>Bacteria</taxon>
        <taxon>Pseudomonadati</taxon>
        <taxon>Pseudomonadota</taxon>
        <taxon>Gammaproteobacteria</taxon>
        <taxon>Alteromonadales</taxon>
        <taxon>Alteromonadaceae</taxon>
        <taxon>Saccharobesus</taxon>
    </lineage>
</organism>
<dbReference type="EMBL" id="CP026604">
    <property type="protein sequence ID" value="AWB67856.1"/>
    <property type="molecule type" value="Genomic_DNA"/>
</dbReference>
<feature type="compositionally biased region" description="Polar residues" evidence="1">
    <location>
        <begin position="41"/>
        <end position="57"/>
    </location>
</feature>
<evidence type="ECO:0000313" key="3">
    <source>
        <dbReference type="Proteomes" id="UP000244441"/>
    </source>
</evidence>
<dbReference type="Proteomes" id="UP000244441">
    <property type="component" value="Chromosome"/>
</dbReference>
<evidence type="ECO:0000313" key="2">
    <source>
        <dbReference type="EMBL" id="AWB67856.1"/>
    </source>
</evidence>